<accession>A0A9P1H8G1</accession>
<reference evidence="3" key="1">
    <citation type="submission" date="2022-11" db="EMBL/GenBank/DDBJ databases">
        <authorList>
            <person name="Scott C."/>
            <person name="Bruce N."/>
        </authorList>
    </citation>
    <scope>NUCLEOTIDE SEQUENCE</scope>
</reference>
<dbReference type="GO" id="GO:0032300">
    <property type="term" value="C:mismatch repair complex"/>
    <property type="evidence" value="ECO:0007669"/>
    <property type="project" value="InterPro"/>
</dbReference>
<feature type="region of interest" description="Disordered" evidence="2">
    <location>
        <begin position="321"/>
        <end position="340"/>
    </location>
</feature>
<dbReference type="GO" id="GO:0140664">
    <property type="term" value="F:ATP-dependent DNA damage sensor activity"/>
    <property type="evidence" value="ECO:0007669"/>
    <property type="project" value="InterPro"/>
</dbReference>
<dbReference type="PANTHER" id="PTHR10073">
    <property type="entry name" value="DNA MISMATCH REPAIR PROTEIN MLH, PMS, MUTL"/>
    <property type="match status" value="1"/>
</dbReference>
<gene>
    <name evidence="3" type="ORF">PPNO1_LOCUS6994</name>
</gene>
<evidence type="ECO:0000256" key="1">
    <source>
        <dbReference type="ARBA" id="ARBA00006082"/>
    </source>
</evidence>
<dbReference type="InterPro" id="IPR036890">
    <property type="entry name" value="HATPase_C_sf"/>
</dbReference>
<feature type="compositionally biased region" description="Low complexity" evidence="2">
    <location>
        <begin position="468"/>
        <end position="486"/>
    </location>
</feature>
<dbReference type="GO" id="GO:0016887">
    <property type="term" value="F:ATP hydrolysis activity"/>
    <property type="evidence" value="ECO:0007669"/>
    <property type="project" value="InterPro"/>
</dbReference>
<sequence length="640" mass="69491">MSIRPLPPHVAEKIKSSVLITSLNDVVSGLVKNSLDAEAKTINVSVDYAKATCSVEDDGLGVPPQEFRVDGGLGRSHHTSKLDALLECHGSNGDFLAAVAALSLLAVASRHHQYHSHNAVGFHNSQVLYRNTPAQPEQRLLTFGHGTRVSVRDLFGSMPVRVKQRPGQGDRPAIEKEWRRLVLHIVGLVLAWREPVTIRVREATSGLEIRLHPPQPRPGSTLSTTDSRDLVSRVSRGLSQAGLSDAADAGSWDRVSASGGGLSIKGCISLNPVASRRSQFVCLGITPIPSELGARILYDEVNRVFSSSSFAALEDGATGTELSQTQVSTTGGPASSQRPKRGVDRFPMFFLQVNATRKANPLHRSLDQLLAQTHRVDSVLQLLKTVCYDFLQKHHFSPRMPGRAVSLEGLPSHRGREETWGSVSNRSGLSTATTRASRKPGALSRSAAGAPTAFGRQESTVNGGSGDTPPLLTSTLHPSTTTQSPSSSILLIIDQHAADERIRLEALVRAYFSPPLPFRPSHRPHRTATRPHPVRGIPRRRRPPPPLPRAPSQLGARVRRHRSRSRSRTPSRPDSRDDAQAQVSVLALPLGIFERCSQEPPLLIDLLRAEAWKLDERPPPSVPFPDLGASAPSDPICLQK</sequence>
<evidence type="ECO:0008006" key="5">
    <source>
        <dbReference type="Google" id="ProtNLM"/>
    </source>
</evidence>
<feature type="region of interest" description="Disordered" evidence="2">
    <location>
        <begin position="514"/>
        <end position="580"/>
    </location>
</feature>
<dbReference type="Pfam" id="PF13589">
    <property type="entry name" value="HATPase_c_3"/>
    <property type="match status" value="1"/>
</dbReference>
<keyword evidence="4" id="KW-1185">Reference proteome</keyword>
<proteinExistence type="inferred from homology"/>
<evidence type="ECO:0000256" key="2">
    <source>
        <dbReference type="SAM" id="MobiDB-lite"/>
    </source>
</evidence>
<dbReference type="GO" id="GO:0006298">
    <property type="term" value="P:mismatch repair"/>
    <property type="evidence" value="ECO:0007669"/>
    <property type="project" value="InterPro"/>
</dbReference>
<feature type="region of interest" description="Disordered" evidence="2">
    <location>
        <begin position="400"/>
        <end position="486"/>
    </location>
</feature>
<dbReference type="Gene3D" id="3.30.1540.20">
    <property type="entry name" value="MutL, C-terminal domain, dimerisation subdomain"/>
    <property type="match status" value="1"/>
</dbReference>
<dbReference type="AlphaFoldDB" id="A0A9P1H8G1"/>
<dbReference type="InterPro" id="IPR038973">
    <property type="entry name" value="MutL/Mlh/Pms-like"/>
</dbReference>
<feature type="region of interest" description="Disordered" evidence="2">
    <location>
        <begin position="209"/>
        <end position="228"/>
    </location>
</feature>
<feature type="compositionally biased region" description="Polar residues" evidence="2">
    <location>
        <begin position="321"/>
        <end position="337"/>
    </location>
</feature>
<dbReference type="EMBL" id="CALLCH030000016">
    <property type="protein sequence ID" value="CAI4217381.1"/>
    <property type="molecule type" value="Genomic_DNA"/>
</dbReference>
<comment type="similarity">
    <text evidence="1">Belongs to the DNA mismatch repair MutL/HexB family.</text>
</comment>
<name>A0A9P1H8G1_9PEZI</name>
<evidence type="ECO:0000313" key="3">
    <source>
        <dbReference type="EMBL" id="CAI4217381.1"/>
    </source>
</evidence>
<dbReference type="PANTHER" id="PTHR10073:SF47">
    <property type="entry name" value="DNA MISMATCH REPAIR PROTEIN MLH3"/>
    <property type="match status" value="1"/>
</dbReference>
<dbReference type="Gene3D" id="3.30.565.10">
    <property type="entry name" value="Histidine kinase-like ATPase, C-terminal domain"/>
    <property type="match status" value="1"/>
</dbReference>
<comment type="caution">
    <text evidence="3">The sequence shown here is derived from an EMBL/GenBank/DDBJ whole genome shotgun (WGS) entry which is preliminary data.</text>
</comment>
<feature type="compositionally biased region" description="Basic residues" evidence="2">
    <location>
        <begin position="557"/>
        <end position="569"/>
    </location>
</feature>
<feature type="compositionally biased region" description="Polar residues" evidence="2">
    <location>
        <begin position="421"/>
        <end position="435"/>
    </location>
</feature>
<dbReference type="InterPro" id="IPR042120">
    <property type="entry name" value="MutL_C_dimsub"/>
</dbReference>
<dbReference type="SUPFAM" id="SSF55874">
    <property type="entry name" value="ATPase domain of HSP90 chaperone/DNA topoisomerase II/histidine kinase"/>
    <property type="match status" value="1"/>
</dbReference>
<evidence type="ECO:0000313" key="4">
    <source>
        <dbReference type="Proteomes" id="UP000838763"/>
    </source>
</evidence>
<organism evidence="3 4">
    <name type="scientific">Parascedosporium putredinis</name>
    <dbReference type="NCBI Taxonomy" id="1442378"/>
    <lineage>
        <taxon>Eukaryota</taxon>
        <taxon>Fungi</taxon>
        <taxon>Dikarya</taxon>
        <taxon>Ascomycota</taxon>
        <taxon>Pezizomycotina</taxon>
        <taxon>Sordariomycetes</taxon>
        <taxon>Hypocreomycetidae</taxon>
        <taxon>Microascales</taxon>
        <taxon>Microascaceae</taxon>
        <taxon>Parascedosporium</taxon>
    </lineage>
</organism>
<feature type="region of interest" description="Disordered" evidence="2">
    <location>
        <begin position="615"/>
        <end position="640"/>
    </location>
</feature>
<feature type="compositionally biased region" description="Basic residues" evidence="2">
    <location>
        <begin position="520"/>
        <end position="543"/>
    </location>
</feature>
<protein>
    <recommendedName>
        <fullName evidence="5">MutL C-terminal dimerisation domain-containing protein</fullName>
    </recommendedName>
</protein>
<dbReference type="Proteomes" id="UP000838763">
    <property type="component" value="Unassembled WGS sequence"/>
</dbReference>
<dbReference type="OrthoDB" id="429932at2759"/>